<reference evidence="3" key="1">
    <citation type="submission" date="2017-03" db="EMBL/GenBank/DDBJ databases">
        <title>Phytopthora megakarya and P. palmivora, two closely related causual agents of cacao black pod achieved similar genome size and gene model numbers by different mechanisms.</title>
        <authorList>
            <person name="Ali S."/>
            <person name="Shao J."/>
            <person name="Larry D.J."/>
            <person name="Kronmiller B."/>
            <person name="Shen D."/>
            <person name="Strem M.D."/>
            <person name="Melnick R.L."/>
            <person name="Guiltinan M.J."/>
            <person name="Tyler B.M."/>
            <person name="Meinhardt L.W."/>
            <person name="Bailey B.A."/>
        </authorList>
    </citation>
    <scope>NUCLEOTIDE SEQUENCE [LARGE SCALE GENOMIC DNA]</scope>
    <source>
        <strain evidence="3">zdho120</strain>
    </source>
</reference>
<evidence type="ECO:0000313" key="2">
    <source>
        <dbReference type="EMBL" id="OWZ10083.1"/>
    </source>
</evidence>
<feature type="compositionally biased region" description="Acidic residues" evidence="1">
    <location>
        <begin position="13"/>
        <end position="22"/>
    </location>
</feature>
<protein>
    <submittedName>
        <fullName evidence="2">Uncharacterized protein</fullName>
    </submittedName>
</protein>
<comment type="caution">
    <text evidence="2">The sequence shown here is derived from an EMBL/GenBank/DDBJ whole genome shotgun (WGS) entry which is preliminary data.</text>
</comment>
<evidence type="ECO:0000313" key="3">
    <source>
        <dbReference type="Proteomes" id="UP000198211"/>
    </source>
</evidence>
<name>A0A225VXD1_9STRA</name>
<dbReference type="Proteomes" id="UP000198211">
    <property type="component" value="Unassembled WGS sequence"/>
</dbReference>
<accession>A0A225VXD1</accession>
<feature type="region of interest" description="Disordered" evidence="1">
    <location>
        <begin position="1"/>
        <end position="22"/>
    </location>
</feature>
<dbReference type="AlphaFoldDB" id="A0A225VXD1"/>
<evidence type="ECO:0000256" key="1">
    <source>
        <dbReference type="SAM" id="MobiDB-lite"/>
    </source>
</evidence>
<sequence length="60" mass="7051">MSYYESYSSERADQDEDDDVLFDEDAVETDEAFIEALQLNKNKLDKRAIKEQEAALREMQ</sequence>
<organism evidence="2 3">
    <name type="scientific">Phytophthora megakarya</name>
    <dbReference type="NCBI Taxonomy" id="4795"/>
    <lineage>
        <taxon>Eukaryota</taxon>
        <taxon>Sar</taxon>
        <taxon>Stramenopiles</taxon>
        <taxon>Oomycota</taxon>
        <taxon>Peronosporomycetes</taxon>
        <taxon>Peronosporales</taxon>
        <taxon>Peronosporaceae</taxon>
        <taxon>Phytophthora</taxon>
    </lineage>
</organism>
<proteinExistence type="predicted"/>
<gene>
    <name evidence="2" type="ORF">PHMEG_00017119</name>
</gene>
<dbReference type="EMBL" id="NBNE01002566">
    <property type="protein sequence ID" value="OWZ10083.1"/>
    <property type="molecule type" value="Genomic_DNA"/>
</dbReference>
<keyword evidence="3" id="KW-1185">Reference proteome</keyword>